<keyword evidence="4" id="KW-1185">Reference proteome</keyword>
<dbReference type="OrthoDB" id="5794195at2759"/>
<dbReference type="InterPro" id="IPR021109">
    <property type="entry name" value="Peptidase_aspartic_dom_sf"/>
</dbReference>
<dbReference type="PANTHER" id="PTHR47966:SF45">
    <property type="entry name" value="PEPTIDASE A1 DOMAIN-CONTAINING PROTEIN"/>
    <property type="match status" value="1"/>
</dbReference>
<dbReference type="SUPFAM" id="SSF50630">
    <property type="entry name" value="Acid proteases"/>
    <property type="match status" value="1"/>
</dbReference>
<dbReference type="PROSITE" id="PS51767">
    <property type="entry name" value="PEPTIDASE_A1"/>
    <property type="match status" value="1"/>
</dbReference>
<proteinExistence type="inferred from homology"/>
<evidence type="ECO:0000313" key="3">
    <source>
        <dbReference type="EMBL" id="KHJ96364.1"/>
    </source>
</evidence>
<comment type="similarity">
    <text evidence="1">Belongs to the peptidase A1 family.</text>
</comment>
<evidence type="ECO:0000256" key="1">
    <source>
        <dbReference type="ARBA" id="ARBA00007447"/>
    </source>
</evidence>
<accession>A0A0B1TGH0</accession>
<organism evidence="3 4">
    <name type="scientific">Oesophagostomum dentatum</name>
    <name type="common">Nodular worm</name>
    <dbReference type="NCBI Taxonomy" id="61180"/>
    <lineage>
        <taxon>Eukaryota</taxon>
        <taxon>Metazoa</taxon>
        <taxon>Ecdysozoa</taxon>
        <taxon>Nematoda</taxon>
        <taxon>Chromadorea</taxon>
        <taxon>Rhabditida</taxon>
        <taxon>Rhabditina</taxon>
        <taxon>Rhabditomorpha</taxon>
        <taxon>Strongyloidea</taxon>
        <taxon>Strongylidae</taxon>
        <taxon>Oesophagostomum</taxon>
    </lineage>
</organism>
<dbReference type="InterPro" id="IPR033121">
    <property type="entry name" value="PEPTIDASE_A1"/>
</dbReference>
<dbReference type="GO" id="GO:0004190">
    <property type="term" value="F:aspartic-type endopeptidase activity"/>
    <property type="evidence" value="ECO:0007669"/>
    <property type="project" value="InterPro"/>
</dbReference>
<name>A0A0B1TGH0_OESDE</name>
<reference evidence="3 4" key="1">
    <citation type="submission" date="2014-03" db="EMBL/GenBank/DDBJ databases">
        <title>Draft genome of the hookworm Oesophagostomum dentatum.</title>
        <authorList>
            <person name="Mitreva M."/>
        </authorList>
    </citation>
    <scope>NUCLEOTIDE SEQUENCE [LARGE SCALE GENOMIC DNA]</scope>
    <source>
        <strain evidence="3 4">OD-Hann</strain>
    </source>
</reference>
<dbReference type="Gene3D" id="2.40.70.10">
    <property type="entry name" value="Acid Proteases"/>
    <property type="match status" value="1"/>
</dbReference>
<dbReference type="Pfam" id="PF00026">
    <property type="entry name" value="Asp"/>
    <property type="match status" value="1"/>
</dbReference>
<dbReference type="AlphaFoldDB" id="A0A0B1TGH0"/>
<protein>
    <recommendedName>
        <fullName evidence="2">Peptidase A1 domain-containing protein</fullName>
    </recommendedName>
</protein>
<feature type="domain" description="Peptidase A1" evidence="2">
    <location>
        <begin position="1"/>
        <end position="88"/>
    </location>
</feature>
<evidence type="ECO:0000313" key="4">
    <source>
        <dbReference type="Proteomes" id="UP000053660"/>
    </source>
</evidence>
<dbReference type="PANTHER" id="PTHR47966">
    <property type="entry name" value="BETA-SITE APP-CLEAVING ENZYME, ISOFORM A-RELATED"/>
    <property type="match status" value="1"/>
</dbReference>
<dbReference type="GO" id="GO:0005764">
    <property type="term" value="C:lysosome"/>
    <property type="evidence" value="ECO:0007669"/>
    <property type="project" value="TreeGrafter"/>
</dbReference>
<dbReference type="InterPro" id="IPR001461">
    <property type="entry name" value="Aspartic_peptidase_A1"/>
</dbReference>
<evidence type="ECO:0000259" key="2">
    <source>
        <dbReference type="PROSITE" id="PS51767"/>
    </source>
</evidence>
<gene>
    <name evidence="3" type="ORF">OESDEN_03677</name>
</gene>
<sequence>MKEGCKYSTEEKIFYVDCNAKADIVLTIGGLDYTIESANTIIKVEDGICILAVFPYMSWYPPYWILGDPFIRQFCNIHDMENKRIGFAKSLQQ</sequence>
<dbReference type="GO" id="GO:0006508">
    <property type="term" value="P:proteolysis"/>
    <property type="evidence" value="ECO:0007669"/>
    <property type="project" value="InterPro"/>
</dbReference>
<dbReference type="EMBL" id="KN549686">
    <property type="protein sequence ID" value="KHJ96364.1"/>
    <property type="molecule type" value="Genomic_DNA"/>
</dbReference>
<dbReference type="Proteomes" id="UP000053660">
    <property type="component" value="Unassembled WGS sequence"/>
</dbReference>